<dbReference type="AlphaFoldDB" id="A0A640ULW2"/>
<name>A0A640ULW2_9ACTN</name>
<evidence type="ECO:0000313" key="1">
    <source>
        <dbReference type="EMBL" id="GFE36344.1"/>
    </source>
</evidence>
<comment type="caution">
    <text evidence="1">The sequence shown here is derived from an EMBL/GenBank/DDBJ whole genome shotgun (WGS) entry which is preliminary data.</text>
</comment>
<accession>A0A640ULW2</accession>
<protein>
    <submittedName>
        <fullName evidence="1">Uncharacterized protein</fullName>
    </submittedName>
</protein>
<evidence type="ECO:0000313" key="2">
    <source>
        <dbReference type="Proteomes" id="UP000431826"/>
    </source>
</evidence>
<dbReference type="EMBL" id="BLIR01000001">
    <property type="protein sequence ID" value="GFE36344.1"/>
    <property type="molecule type" value="Genomic_DNA"/>
</dbReference>
<dbReference type="Proteomes" id="UP000431826">
    <property type="component" value="Unassembled WGS sequence"/>
</dbReference>
<gene>
    <name evidence="1" type="ORF">Stube_10170</name>
</gene>
<organism evidence="1 2">
    <name type="scientific">Streptomyces tubercidicus</name>
    <dbReference type="NCBI Taxonomy" id="47759"/>
    <lineage>
        <taxon>Bacteria</taxon>
        <taxon>Bacillati</taxon>
        <taxon>Actinomycetota</taxon>
        <taxon>Actinomycetes</taxon>
        <taxon>Kitasatosporales</taxon>
        <taxon>Streptomycetaceae</taxon>
        <taxon>Streptomyces</taxon>
    </lineage>
</organism>
<dbReference type="GeneID" id="96282191"/>
<dbReference type="OrthoDB" id="4336434at2"/>
<keyword evidence="2" id="KW-1185">Reference proteome</keyword>
<reference evidence="1 2" key="1">
    <citation type="submission" date="2019-12" db="EMBL/GenBank/DDBJ databases">
        <title>Whole genome shotgun sequence of Streptomyces tubercidicus NBRC 13090.</title>
        <authorList>
            <person name="Ichikawa N."/>
            <person name="Kimura A."/>
            <person name="Kitahashi Y."/>
            <person name="Komaki H."/>
            <person name="Tamura T."/>
        </authorList>
    </citation>
    <scope>NUCLEOTIDE SEQUENCE [LARGE SCALE GENOMIC DNA]</scope>
    <source>
        <strain evidence="1 2">NBRC 13090</strain>
    </source>
</reference>
<dbReference type="RefSeq" id="WP_159742664.1">
    <property type="nucleotide sequence ID" value="NZ_BLIR01000001.1"/>
</dbReference>
<sequence length="113" mass="12791">MDEEVTEGFVGPYDPVSSDYWGVKGRREVEEAGSLLVNTLLRIRVDIPNIEILNDCANCGRKEPRISLGYLSIDETNEMARKIEKVLDELDCLRKERATGKAHLPHAHPRSDE</sequence>
<proteinExistence type="predicted"/>